<proteinExistence type="predicted"/>
<feature type="non-terminal residue" evidence="3">
    <location>
        <position position="1"/>
    </location>
</feature>
<dbReference type="AlphaFoldDB" id="A0A3L5TRB6"/>
<comment type="caution">
    <text evidence="3">The sequence shown here is derived from an EMBL/GenBank/DDBJ whole genome shotgun (WGS) entry which is preliminary data.</text>
</comment>
<sequence>MENLETALNLLQNNCKRMEQAMNQQIEKVIEIIANDIDKEDVIKIFLDYNVKHITKIRNKRLKDAVQFMTNCSKTTRNALMQQTSAIKKLSDAYQRTKTPKMVKHELDSHVSQWLEINGRRARITETPLTVTTNLNVLEDDKHDMSIAAPTPCLNGTRQVIHCNTVSQKIDKPDYLTMDDRNNNNNIHSNNQRRLASSNRSHFGHMLPRRYITFRAKVAQSKHKSINRPIEQSIRRWDDNKLKVAGQTTRTSSKPGLNSLVTCREQGNDDGIE</sequence>
<protein>
    <submittedName>
        <fullName evidence="3">Uncharacterized protein</fullName>
    </submittedName>
</protein>
<keyword evidence="1" id="KW-0175">Coiled coil</keyword>
<dbReference type="EMBL" id="KV589356">
    <property type="protein sequence ID" value="OPL21682.1"/>
    <property type="molecule type" value="Genomic_DNA"/>
</dbReference>
<gene>
    <name evidence="3" type="ORF">AM593_00921</name>
</gene>
<evidence type="ECO:0000313" key="4">
    <source>
        <dbReference type="Proteomes" id="UP000266721"/>
    </source>
</evidence>
<evidence type="ECO:0000256" key="1">
    <source>
        <dbReference type="SAM" id="Coils"/>
    </source>
</evidence>
<evidence type="ECO:0000313" key="3">
    <source>
        <dbReference type="EMBL" id="OPL21682.1"/>
    </source>
</evidence>
<evidence type="ECO:0000256" key="2">
    <source>
        <dbReference type="SAM" id="MobiDB-lite"/>
    </source>
</evidence>
<organism evidence="3 4">
    <name type="scientific">Mytilus galloprovincialis</name>
    <name type="common">Mediterranean mussel</name>
    <dbReference type="NCBI Taxonomy" id="29158"/>
    <lineage>
        <taxon>Eukaryota</taxon>
        <taxon>Metazoa</taxon>
        <taxon>Spiralia</taxon>
        <taxon>Lophotrochozoa</taxon>
        <taxon>Mollusca</taxon>
        <taxon>Bivalvia</taxon>
        <taxon>Autobranchia</taxon>
        <taxon>Pteriomorphia</taxon>
        <taxon>Mytilida</taxon>
        <taxon>Mytiloidea</taxon>
        <taxon>Mytilidae</taxon>
        <taxon>Mytilinae</taxon>
        <taxon>Mytilus</taxon>
    </lineage>
</organism>
<keyword evidence="4" id="KW-1185">Reference proteome</keyword>
<accession>A0A3L5TRB6</accession>
<feature type="compositionally biased region" description="Polar residues" evidence="2">
    <location>
        <begin position="246"/>
        <end position="261"/>
    </location>
</feature>
<feature type="non-terminal residue" evidence="3">
    <location>
        <position position="273"/>
    </location>
</feature>
<dbReference type="Proteomes" id="UP000266721">
    <property type="component" value="Unassembled WGS sequence"/>
</dbReference>
<feature type="region of interest" description="Disordered" evidence="2">
    <location>
        <begin position="244"/>
        <end position="273"/>
    </location>
</feature>
<feature type="coiled-coil region" evidence="1">
    <location>
        <begin position="1"/>
        <end position="28"/>
    </location>
</feature>
<feature type="region of interest" description="Disordered" evidence="2">
    <location>
        <begin position="180"/>
        <end position="199"/>
    </location>
</feature>
<reference evidence="3 4" key="1">
    <citation type="journal article" date="2016" name="PLoS ONE">
        <title>A First Insight into the Genome of the Filter-Feeder Mussel Mytilus galloprovincialis.</title>
        <authorList>
            <person name="Murgarella M."/>
            <person name="Puiu D."/>
            <person name="Novoa B."/>
            <person name="Figueras A."/>
            <person name="Posada D."/>
            <person name="Canchaya C."/>
        </authorList>
    </citation>
    <scope>NUCLEOTIDE SEQUENCE [LARGE SCALE GENOMIC DNA]</scope>
    <source>
        <tissue evidence="3">Muscle</tissue>
    </source>
</reference>
<name>A0A3L5TRB6_MYTGA</name>